<evidence type="ECO:0000313" key="3">
    <source>
        <dbReference type="Proteomes" id="UP000237105"/>
    </source>
</evidence>
<evidence type="ECO:0000313" key="2">
    <source>
        <dbReference type="EMBL" id="PON59728.1"/>
    </source>
</evidence>
<organism evidence="2 3">
    <name type="scientific">Parasponia andersonii</name>
    <name type="common">Sponia andersonii</name>
    <dbReference type="NCBI Taxonomy" id="3476"/>
    <lineage>
        <taxon>Eukaryota</taxon>
        <taxon>Viridiplantae</taxon>
        <taxon>Streptophyta</taxon>
        <taxon>Embryophyta</taxon>
        <taxon>Tracheophyta</taxon>
        <taxon>Spermatophyta</taxon>
        <taxon>Magnoliopsida</taxon>
        <taxon>eudicotyledons</taxon>
        <taxon>Gunneridae</taxon>
        <taxon>Pentapetalae</taxon>
        <taxon>rosids</taxon>
        <taxon>fabids</taxon>
        <taxon>Rosales</taxon>
        <taxon>Cannabaceae</taxon>
        <taxon>Parasponia</taxon>
    </lineage>
</organism>
<proteinExistence type="predicted"/>
<reference evidence="3" key="1">
    <citation type="submission" date="2016-06" db="EMBL/GenBank/DDBJ databases">
        <title>Parallel loss of symbiosis genes in relatives of nitrogen-fixing non-legume Parasponia.</title>
        <authorList>
            <person name="Van Velzen R."/>
            <person name="Holmer R."/>
            <person name="Bu F."/>
            <person name="Rutten L."/>
            <person name="Van Zeijl A."/>
            <person name="Liu W."/>
            <person name="Santuari L."/>
            <person name="Cao Q."/>
            <person name="Sharma T."/>
            <person name="Shen D."/>
            <person name="Roswanjaya Y."/>
            <person name="Wardhani T."/>
            <person name="Kalhor M.S."/>
            <person name="Jansen J."/>
            <person name="Van den Hoogen J."/>
            <person name="Gungor B."/>
            <person name="Hartog M."/>
            <person name="Hontelez J."/>
            <person name="Verver J."/>
            <person name="Yang W.-C."/>
            <person name="Schijlen E."/>
            <person name="Repin R."/>
            <person name="Schilthuizen M."/>
            <person name="Schranz E."/>
            <person name="Heidstra R."/>
            <person name="Miyata K."/>
            <person name="Fedorova E."/>
            <person name="Kohlen W."/>
            <person name="Bisseling T."/>
            <person name="Smit S."/>
            <person name="Geurts R."/>
        </authorList>
    </citation>
    <scope>NUCLEOTIDE SEQUENCE [LARGE SCALE GENOMIC DNA]</scope>
    <source>
        <strain evidence="3">cv. WU1-14</strain>
    </source>
</reference>
<gene>
    <name evidence="2" type="ORF">PanWU01x14_157850</name>
</gene>
<dbReference type="EMBL" id="JXTB01000137">
    <property type="protein sequence ID" value="PON59728.1"/>
    <property type="molecule type" value="Genomic_DNA"/>
</dbReference>
<dbReference type="Proteomes" id="UP000237105">
    <property type="component" value="Unassembled WGS sequence"/>
</dbReference>
<feature type="non-terminal residue" evidence="2">
    <location>
        <position position="66"/>
    </location>
</feature>
<feature type="compositionally biased region" description="Basic and acidic residues" evidence="1">
    <location>
        <begin position="1"/>
        <end position="26"/>
    </location>
</feature>
<comment type="caution">
    <text evidence="2">The sequence shown here is derived from an EMBL/GenBank/DDBJ whole genome shotgun (WGS) entry which is preliminary data.</text>
</comment>
<protein>
    <submittedName>
        <fullName evidence="2">Uncharacterized protein</fullName>
    </submittedName>
</protein>
<accession>A0A2P5CFD3</accession>
<name>A0A2P5CFD3_PARAD</name>
<evidence type="ECO:0000256" key="1">
    <source>
        <dbReference type="SAM" id="MobiDB-lite"/>
    </source>
</evidence>
<sequence>MTDKQRAKNDPRQVKLTERSKGDMQRAKATIKCSPADDYNRVRTSRSLPRTWLRSTAHDFPKIRDR</sequence>
<keyword evidence="3" id="KW-1185">Reference proteome</keyword>
<dbReference type="AlphaFoldDB" id="A0A2P5CFD3"/>
<feature type="region of interest" description="Disordered" evidence="1">
    <location>
        <begin position="1"/>
        <end position="28"/>
    </location>
</feature>